<proteinExistence type="predicted"/>
<name>A0A9K3DFP7_HELAN</name>
<organism evidence="2 3">
    <name type="scientific">Helianthus annuus</name>
    <name type="common">Common sunflower</name>
    <dbReference type="NCBI Taxonomy" id="4232"/>
    <lineage>
        <taxon>Eukaryota</taxon>
        <taxon>Viridiplantae</taxon>
        <taxon>Streptophyta</taxon>
        <taxon>Embryophyta</taxon>
        <taxon>Tracheophyta</taxon>
        <taxon>Spermatophyta</taxon>
        <taxon>Magnoliopsida</taxon>
        <taxon>eudicotyledons</taxon>
        <taxon>Gunneridae</taxon>
        <taxon>Pentapetalae</taxon>
        <taxon>asterids</taxon>
        <taxon>campanulids</taxon>
        <taxon>Asterales</taxon>
        <taxon>Asteraceae</taxon>
        <taxon>Asteroideae</taxon>
        <taxon>Heliantheae alliance</taxon>
        <taxon>Heliantheae</taxon>
        <taxon>Helianthus</taxon>
    </lineage>
</organism>
<evidence type="ECO:0000313" key="3">
    <source>
        <dbReference type="Proteomes" id="UP000215914"/>
    </source>
</evidence>
<dbReference type="AlphaFoldDB" id="A0A9K3DFP7"/>
<dbReference type="EMBL" id="MNCJ02000334">
    <property type="protein sequence ID" value="KAF5753122.1"/>
    <property type="molecule type" value="Genomic_DNA"/>
</dbReference>
<reference evidence="2" key="1">
    <citation type="journal article" date="2017" name="Nature">
        <title>The sunflower genome provides insights into oil metabolism, flowering and Asterid evolution.</title>
        <authorList>
            <person name="Badouin H."/>
            <person name="Gouzy J."/>
            <person name="Grassa C.J."/>
            <person name="Murat F."/>
            <person name="Staton S.E."/>
            <person name="Cottret L."/>
            <person name="Lelandais-Briere C."/>
            <person name="Owens G.L."/>
            <person name="Carrere S."/>
            <person name="Mayjonade B."/>
            <person name="Legrand L."/>
            <person name="Gill N."/>
            <person name="Kane N.C."/>
            <person name="Bowers J.E."/>
            <person name="Hubner S."/>
            <person name="Bellec A."/>
            <person name="Berard A."/>
            <person name="Berges H."/>
            <person name="Blanchet N."/>
            <person name="Boniface M.C."/>
            <person name="Brunel D."/>
            <person name="Catrice O."/>
            <person name="Chaidir N."/>
            <person name="Claudel C."/>
            <person name="Donnadieu C."/>
            <person name="Faraut T."/>
            <person name="Fievet G."/>
            <person name="Helmstetter N."/>
            <person name="King M."/>
            <person name="Knapp S.J."/>
            <person name="Lai Z."/>
            <person name="Le Paslier M.C."/>
            <person name="Lippi Y."/>
            <person name="Lorenzon L."/>
            <person name="Mandel J.R."/>
            <person name="Marage G."/>
            <person name="Marchand G."/>
            <person name="Marquand E."/>
            <person name="Bret-Mestries E."/>
            <person name="Morien E."/>
            <person name="Nambeesan S."/>
            <person name="Nguyen T."/>
            <person name="Pegot-Espagnet P."/>
            <person name="Pouilly N."/>
            <person name="Raftis F."/>
            <person name="Sallet E."/>
            <person name="Schiex T."/>
            <person name="Thomas J."/>
            <person name="Vandecasteele C."/>
            <person name="Vares D."/>
            <person name="Vear F."/>
            <person name="Vautrin S."/>
            <person name="Crespi M."/>
            <person name="Mangin B."/>
            <person name="Burke J.M."/>
            <person name="Salse J."/>
            <person name="Munos S."/>
            <person name="Vincourt P."/>
            <person name="Rieseberg L.H."/>
            <person name="Langlade N.B."/>
        </authorList>
    </citation>
    <scope>NUCLEOTIDE SEQUENCE</scope>
    <source>
        <tissue evidence="2">Leaves</tissue>
    </source>
</reference>
<geneLocation type="mitochondrion" evidence="2"/>
<keyword evidence="3" id="KW-1185">Reference proteome</keyword>
<dbReference type="Proteomes" id="UP000215914">
    <property type="component" value="Unassembled WGS sequence"/>
</dbReference>
<sequence>MGLDVNNEIKTYIYIRREGNPRGIPIDFRWITIHLSRFRSFSQSVARVPGMRTQVPESNKRSERPRTKDKMLRGEVVSI</sequence>
<comment type="caution">
    <text evidence="2">The sequence shown here is derived from an EMBL/GenBank/DDBJ whole genome shotgun (WGS) entry which is preliminary data.</text>
</comment>
<evidence type="ECO:0000256" key="1">
    <source>
        <dbReference type="SAM" id="MobiDB-lite"/>
    </source>
</evidence>
<gene>
    <name evidence="2" type="ORF">HanXRQr2_MTg0834531</name>
</gene>
<keyword evidence="2" id="KW-0496">Mitochondrion</keyword>
<reference evidence="2" key="2">
    <citation type="submission" date="2020-06" db="EMBL/GenBank/DDBJ databases">
        <title>Helianthus annuus Genome sequencing and assembly Release 2.</title>
        <authorList>
            <person name="Gouzy J."/>
            <person name="Langlade N."/>
            <person name="Munos S."/>
        </authorList>
    </citation>
    <scope>NUCLEOTIDE SEQUENCE</scope>
    <source>
        <tissue evidence="2">Leaves</tissue>
    </source>
</reference>
<feature type="compositionally biased region" description="Basic and acidic residues" evidence="1">
    <location>
        <begin position="58"/>
        <end position="73"/>
    </location>
</feature>
<feature type="region of interest" description="Disordered" evidence="1">
    <location>
        <begin position="52"/>
        <end position="79"/>
    </location>
</feature>
<protein>
    <submittedName>
        <fullName evidence="2">Uncharacterized protein</fullName>
    </submittedName>
</protein>
<accession>A0A9K3DFP7</accession>
<evidence type="ECO:0000313" key="2">
    <source>
        <dbReference type="EMBL" id="KAF5753122.1"/>
    </source>
</evidence>